<protein>
    <submittedName>
        <fullName evidence="2">Uncharacterized protein</fullName>
    </submittedName>
</protein>
<organism evidence="2 3">
    <name type="scientific">Suillus discolor</name>
    <dbReference type="NCBI Taxonomy" id="1912936"/>
    <lineage>
        <taxon>Eukaryota</taxon>
        <taxon>Fungi</taxon>
        <taxon>Dikarya</taxon>
        <taxon>Basidiomycota</taxon>
        <taxon>Agaricomycotina</taxon>
        <taxon>Agaricomycetes</taxon>
        <taxon>Agaricomycetidae</taxon>
        <taxon>Boletales</taxon>
        <taxon>Suillineae</taxon>
        <taxon>Suillaceae</taxon>
        <taxon>Suillus</taxon>
    </lineage>
</organism>
<dbReference type="RefSeq" id="XP_041293935.1">
    <property type="nucleotide sequence ID" value="XM_041431247.1"/>
</dbReference>
<gene>
    <name evidence="2" type="ORF">F5147DRAFT_574951</name>
</gene>
<comment type="caution">
    <text evidence="2">The sequence shown here is derived from an EMBL/GenBank/DDBJ whole genome shotgun (WGS) entry which is preliminary data.</text>
</comment>
<dbReference type="EMBL" id="JABBWM010000021">
    <property type="protein sequence ID" value="KAG2110257.1"/>
    <property type="molecule type" value="Genomic_DNA"/>
</dbReference>
<feature type="region of interest" description="Disordered" evidence="1">
    <location>
        <begin position="13"/>
        <end position="39"/>
    </location>
</feature>
<evidence type="ECO:0000313" key="3">
    <source>
        <dbReference type="Proteomes" id="UP000823399"/>
    </source>
</evidence>
<name>A0A9P7JV58_9AGAM</name>
<dbReference type="GO" id="GO:0016740">
    <property type="term" value="F:transferase activity"/>
    <property type="evidence" value="ECO:0007669"/>
    <property type="project" value="UniProtKB-KW"/>
</dbReference>
<evidence type="ECO:0000313" key="2">
    <source>
        <dbReference type="EMBL" id="KAG2110257.1"/>
    </source>
</evidence>
<sequence length="495" mass="55229">MFGSLYVSLSKSVSRRTGTSPTPPNTTDFGIGPTRVRSPSPKIVDRTVLHVLHDIHEPSDHHDLSPSTVTRPHLKWPPIVTRIPEPKDISELEHTIVHVPSILSADAVQFDESVCGSFPCRFLLPLRIAEQEPLHLHQLAILASSLNRTLVLPNVGNNRMGACSKWPFDLYYDVDLLRSALPAINILPFTVFDNWSETRSILPTSRTISFSVSKSGERDLLPDDHFTIDHGLADHKAASCLNSKFPRLYQSSSIISFKFYRNNPSTSQHLIQILSEAVDSVEYFSDELAALPRSDVLAIEWDLRHRIFPEPNIDLQYSHALVELAERLAGFTGSYIAVHWQLERVPVENLAWCAASLVSTLRSVLGDDDSGPQLVWFASDYHTFSEQPNGVKTKNARSGTFRVVTPEHEEAMNILQDAFQTGGDLEGYAMTELSSQIKRLRMFEGNVQFEEDILEDSGVSFILDKLVAMQSQVFVSGSKACSKTRCVFMTAGGNI</sequence>
<proteinExistence type="predicted"/>
<dbReference type="OrthoDB" id="2020419at2759"/>
<dbReference type="GO" id="GO:0006004">
    <property type="term" value="P:fucose metabolic process"/>
    <property type="evidence" value="ECO:0007669"/>
    <property type="project" value="UniProtKB-KW"/>
</dbReference>
<reference evidence="2" key="1">
    <citation type="journal article" date="2020" name="New Phytol.">
        <title>Comparative genomics reveals dynamic genome evolution in host specialist ectomycorrhizal fungi.</title>
        <authorList>
            <person name="Lofgren L.A."/>
            <person name="Nguyen N.H."/>
            <person name="Vilgalys R."/>
            <person name="Ruytinx J."/>
            <person name="Liao H.L."/>
            <person name="Branco S."/>
            <person name="Kuo A."/>
            <person name="LaButti K."/>
            <person name="Lipzen A."/>
            <person name="Andreopoulos W."/>
            <person name="Pangilinan J."/>
            <person name="Riley R."/>
            <person name="Hundley H."/>
            <person name="Na H."/>
            <person name="Barry K."/>
            <person name="Grigoriev I.V."/>
            <person name="Stajich J.E."/>
            <person name="Kennedy P.G."/>
        </authorList>
    </citation>
    <scope>NUCLEOTIDE SEQUENCE</scope>
    <source>
        <strain evidence="2">FC423</strain>
    </source>
</reference>
<evidence type="ECO:0000256" key="1">
    <source>
        <dbReference type="SAM" id="MobiDB-lite"/>
    </source>
</evidence>
<keyword evidence="3" id="KW-1185">Reference proteome</keyword>
<accession>A0A9P7JV58</accession>
<dbReference type="Proteomes" id="UP000823399">
    <property type="component" value="Unassembled WGS sequence"/>
</dbReference>
<dbReference type="AlphaFoldDB" id="A0A9P7JV58"/>
<feature type="compositionally biased region" description="Polar residues" evidence="1">
    <location>
        <begin position="13"/>
        <end position="28"/>
    </location>
</feature>
<dbReference type="GeneID" id="64693506"/>